<proteinExistence type="predicted"/>
<dbReference type="Gene3D" id="3.40.50.620">
    <property type="entry name" value="HUPs"/>
    <property type="match status" value="1"/>
</dbReference>
<dbReference type="InterPro" id="IPR014729">
    <property type="entry name" value="Rossmann-like_a/b/a_fold"/>
</dbReference>
<dbReference type="RefSeq" id="WP_250722207.1">
    <property type="nucleotide sequence ID" value="NZ_CP098400.1"/>
</dbReference>
<evidence type="ECO:0000259" key="3">
    <source>
        <dbReference type="Pfam" id="PF01467"/>
    </source>
</evidence>
<evidence type="ECO:0000256" key="2">
    <source>
        <dbReference type="ARBA" id="ARBA00022695"/>
    </source>
</evidence>
<dbReference type="EMBL" id="CP098400">
    <property type="protein sequence ID" value="URW78803.1"/>
    <property type="molecule type" value="Genomic_DNA"/>
</dbReference>
<protein>
    <submittedName>
        <fullName evidence="4">Adenylyltransferase/cytidyltransferase family protein</fullName>
    </submittedName>
</protein>
<reference evidence="4" key="2">
    <citation type="submission" date="2022-06" db="EMBL/GenBank/DDBJ databases">
        <title>Xiashengella guii gen. nov. sp. nov., a bacterium isolated form anaerobic digestion tank.</title>
        <authorList>
            <person name="Huang H."/>
        </authorList>
    </citation>
    <scope>NUCLEOTIDE SEQUENCE</scope>
    <source>
        <strain evidence="4">Ai-910</strain>
    </source>
</reference>
<feature type="domain" description="Cytidyltransferase-like" evidence="3">
    <location>
        <begin position="5"/>
        <end position="126"/>
    </location>
</feature>
<dbReference type="GO" id="GO:0016779">
    <property type="term" value="F:nucleotidyltransferase activity"/>
    <property type="evidence" value="ECO:0007669"/>
    <property type="project" value="UniProtKB-KW"/>
</dbReference>
<evidence type="ECO:0000313" key="4">
    <source>
        <dbReference type="EMBL" id="URW78803.1"/>
    </source>
</evidence>
<evidence type="ECO:0000256" key="1">
    <source>
        <dbReference type="ARBA" id="ARBA00022679"/>
    </source>
</evidence>
<gene>
    <name evidence="4" type="ORF">M9189_08000</name>
</gene>
<dbReference type="SUPFAM" id="SSF52374">
    <property type="entry name" value="Nucleotidylyl transferase"/>
    <property type="match status" value="1"/>
</dbReference>
<keyword evidence="5" id="KW-1185">Reference proteome</keyword>
<dbReference type="KEGG" id="alkq:M9189_08000"/>
<keyword evidence="1" id="KW-0808">Transferase</keyword>
<dbReference type="PANTHER" id="PTHR43793">
    <property type="entry name" value="FAD SYNTHASE"/>
    <property type="match status" value="1"/>
</dbReference>
<dbReference type="InterPro" id="IPR050385">
    <property type="entry name" value="Archaeal_FAD_synthase"/>
</dbReference>
<dbReference type="AlphaFoldDB" id="A0A9J6ZMB8"/>
<dbReference type="Proteomes" id="UP001056426">
    <property type="component" value="Chromosome"/>
</dbReference>
<dbReference type="Pfam" id="PF01467">
    <property type="entry name" value="CTP_transf_like"/>
    <property type="match status" value="1"/>
</dbReference>
<dbReference type="InterPro" id="IPR004821">
    <property type="entry name" value="Cyt_trans-like"/>
</dbReference>
<reference evidence="4" key="1">
    <citation type="submission" date="2022-05" db="EMBL/GenBank/DDBJ databases">
        <authorList>
            <person name="Sun X."/>
        </authorList>
    </citation>
    <scope>NUCLEOTIDE SEQUENCE</scope>
    <source>
        <strain evidence="4">Ai-910</strain>
    </source>
</reference>
<sequence>MKKVLTVGVFDFFHIGHLNVLRTAKSVGDYLIVAVHDDKQNSKGVKFLYSLEERMYFVSSIKCVDEVIKYERVDEIVQKVDFDVFAFGPDQNHQYFQLAFDWCRENGKDLVMVDRTEGISSTRIREILANKSI</sequence>
<organism evidence="4 5">
    <name type="scientific">Xiashengella succiniciproducens</name>
    <dbReference type="NCBI Taxonomy" id="2949635"/>
    <lineage>
        <taxon>Bacteria</taxon>
        <taxon>Pseudomonadati</taxon>
        <taxon>Bacteroidota</taxon>
        <taxon>Bacteroidia</taxon>
        <taxon>Marinilabiliales</taxon>
        <taxon>Marinilabiliaceae</taxon>
        <taxon>Xiashengella</taxon>
    </lineage>
</organism>
<dbReference type="NCBIfam" id="TIGR00125">
    <property type="entry name" value="cyt_tran_rel"/>
    <property type="match status" value="1"/>
</dbReference>
<keyword evidence="2 4" id="KW-0548">Nucleotidyltransferase</keyword>
<name>A0A9J6ZMB8_9BACT</name>
<dbReference type="PANTHER" id="PTHR43793:SF1">
    <property type="entry name" value="FAD SYNTHASE"/>
    <property type="match status" value="1"/>
</dbReference>
<accession>A0A9J6ZMB8</accession>
<evidence type="ECO:0000313" key="5">
    <source>
        <dbReference type="Proteomes" id="UP001056426"/>
    </source>
</evidence>